<organism evidence="1">
    <name type="scientific">marine metagenome</name>
    <dbReference type="NCBI Taxonomy" id="408172"/>
    <lineage>
        <taxon>unclassified sequences</taxon>
        <taxon>metagenomes</taxon>
        <taxon>ecological metagenomes</taxon>
    </lineage>
</organism>
<dbReference type="AlphaFoldDB" id="A0A382M0M8"/>
<reference evidence="1" key="1">
    <citation type="submission" date="2018-05" db="EMBL/GenBank/DDBJ databases">
        <authorList>
            <person name="Lanie J.A."/>
            <person name="Ng W.-L."/>
            <person name="Kazmierczak K.M."/>
            <person name="Andrzejewski T.M."/>
            <person name="Davidsen T.M."/>
            <person name="Wayne K.J."/>
            <person name="Tettelin H."/>
            <person name="Glass J.I."/>
            <person name="Rusch D."/>
            <person name="Podicherti R."/>
            <person name="Tsui H.-C.T."/>
            <person name="Winkler M.E."/>
        </authorList>
    </citation>
    <scope>NUCLEOTIDE SEQUENCE</scope>
</reference>
<feature type="non-terminal residue" evidence="1">
    <location>
        <position position="1"/>
    </location>
</feature>
<evidence type="ECO:0000313" key="1">
    <source>
        <dbReference type="EMBL" id="SVC42406.1"/>
    </source>
</evidence>
<feature type="non-terminal residue" evidence="1">
    <location>
        <position position="391"/>
    </location>
</feature>
<gene>
    <name evidence="1" type="ORF">METZ01_LOCUS295260</name>
</gene>
<sequence>EAKLLVTNSAVGGSSSVTWQIQAEQVDDSAPLSSATNNLSSRKGGGTVVNWTVDNSTLNTAPSSTTCSVTTAAGAANTCADQFTGTTNDIKSVVQEITNRSGWCGGNTITFLIDASSPNADQIRKLYSSDSAEAALAPKFVYSYMPQKGCMSSLDVSQIASSGDDAEQYADSYAGSRVDTVSNDLVLGADPQNGSQTVGLRFTAVEVPKGVTVKEAHIEFRAKGTSTGAADYTIKAVNVGNVGPIQNRTDAITDVATTTASASWSLSGANAEDDWDTPGAEHLTPDLTAVVQEVVNRTDWSSQNNMGFVISGTGTRTAESFDSDPSKAPRLVIKYDDSQSIPFKSVREVLKEKVKELPARGGTPIAGAMVETAKYFRGETMVHGKNRGSYG</sequence>
<name>A0A382M0M8_9ZZZZ</name>
<protein>
    <submittedName>
        <fullName evidence="1">Uncharacterized protein</fullName>
    </submittedName>
</protein>
<dbReference type="EMBL" id="UINC01090449">
    <property type="protein sequence ID" value="SVC42406.1"/>
    <property type="molecule type" value="Genomic_DNA"/>
</dbReference>
<accession>A0A382M0M8</accession>
<proteinExistence type="predicted"/>